<dbReference type="PANTHER" id="PTHR12203">
    <property type="entry name" value="KDEL LYS-ASP-GLU-LEU CONTAINING - RELATED"/>
    <property type="match status" value="1"/>
</dbReference>
<dbReference type="RefSeq" id="WP_367723687.1">
    <property type="nucleotide sequence ID" value="NZ_JBFOCI010000003.1"/>
</dbReference>
<dbReference type="InterPro" id="IPR006598">
    <property type="entry name" value="CAP10"/>
</dbReference>
<dbReference type="Proteomes" id="UP001556196">
    <property type="component" value="Unassembled WGS sequence"/>
</dbReference>
<keyword evidence="4" id="KW-1185">Reference proteome</keyword>
<dbReference type="GO" id="GO:0016740">
    <property type="term" value="F:transferase activity"/>
    <property type="evidence" value="ECO:0007669"/>
    <property type="project" value="UniProtKB-KW"/>
</dbReference>
<evidence type="ECO:0000259" key="2">
    <source>
        <dbReference type="SMART" id="SM00672"/>
    </source>
</evidence>
<feature type="domain" description="Glycosyl transferase CAP10" evidence="2">
    <location>
        <begin position="24"/>
        <end position="244"/>
    </location>
</feature>
<name>A0ABV3QZN5_9HYPH</name>
<dbReference type="SMART" id="SM00672">
    <property type="entry name" value="CAP10"/>
    <property type="match status" value="1"/>
</dbReference>
<evidence type="ECO:0000256" key="1">
    <source>
        <dbReference type="ARBA" id="ARBA00022679"/>
    </source>
</evidence>
<gene>
    <name evidence="3" type="ORF">ABUE31_11215</name>
</gene>
<protein>
    <submittedName>
        <fullName evidence="3">Glycosyl transferase family 90</fullName>
    </submittedName>
</protein>
<sequence>MDIIRIDSYLYWLSLCPPWIDNILGDLSDGNRRSRARYAMSVRDPNVTALPDSYFFWSRGFRRYREYIEDNPVDWTTRSEIIRWRGSTTGQGRVDKITLDADVLPRIRLALMLKNLPGCDAAFIYSTRGKQTQQLLEQAGLWRGWLDQFTWIGDKFAVDIDGNANTWSNFLLRLHLGCCVLKVDSASGYRQWYYDRIRPWEHYVPVKADLSDLLEQIDWVRSNDGSAREIAAHGQAFARTMTLESETSIAVSSITATEKALR</sequence>
<keyword evidence="1 3" id="KW-0808">Transferase</keyword>
<evidence type="ECO:0000313" key="4">
    <source>
        <dbReference type="Proteomes" id="UP001556196"/>
    </source>
</evidence>
<proteinExistence type="predicted"/>
<dbReference type="InterPro" id="IPR051091">
    <property type="entry name" value="O-Glucosyltr/Glycosyltrsf_90"/>
</dbReference>
<dbReference type="PANTHER" id="PTHR12203:SF35">
    <property type="entry name" value="PROTEIN O-GLUCOSYLTRANSFERASE 1"/>
    <property type="match status" value="1"/>
</dbReference>
<accession>A0ABV3QZN5</accession>
<reference evidence="3 4" key="1">
    <citation type="submission" date="2024-06" db="EMBL/GenBank/DDBJ databases">
        <authorList>
            <person name="Tuo L."/>
        </authorList>
    </citation>
    <scope>NUCLEOTIDE SEQUENCE [LARGE SCALE GENOMIC DNA]</scope>
    <source>
        <strain evidence="3 4">ZMM04-5</strain>
    </source>
</reference>
<organism evidence="3 4">
    <name type="scientific">Mesorhizobium marinum</name>
    <dbReference type="NCBI Taxonomy" id="3228790"/>
    <lineage>
        <taxon>Bacteria</taxon>
        <taxon>Pseudomonadati</taxon>
        <taxon>Pseudomonadota</taxon>
        <taxon>Alphaproteobacteria</taxon>
        <taxon>Hyphomicrobiales</taxon>
        <taxon>Phyllobacteriaceae</taxon>
        <taxon>Mesorhizobium</taxon>
    </lineage>
</organism>
<evidence type="ECO:0000313" key="3">
    <source>
        <dbReference type="EMBL" id="MEW9806552.1"/>
    </source>
</evidence>
<dbReference type="Pfam" id="PF05686">
    <property type="entry name" value="Glyco_transf_90"/>
    <property type="match status" value="1"/>
</dbReference>
<comment type="caution">
    <text evidence="3">The sequence shown here is derived from an EMBL/GenBank/DDBJ whole genome shotgun (WGS) entry which is preliminary data.</text>
</comment>
<dbReference type="EMBL" id="JBFOCI010000003">
    <property type="protein sequence ID" value="MEW9806552.1"/>
    <property type="molecule type" value="Genomic_DNA"/>
</dbReference>